<feature type="transmembrane region" description="Helical" evidence="14">
    <location>
        <begin position="79"/>
        <end position="97"/>
    </location>
</feature>
<dbReference type="InterPro" id="IPR008250">
    <property type="entry name" value="ATPase_P-typ_transduc_dom_A_sf"/>
</dbReference>
<dbReference type="GO" id="GO:0005388">
    <property type="term" value="F:P-type calcium transporter activity"/>
    <property type="evidence" value="ECO:0000318"/>
    <property type="project" value="GO_Central"/>
</dbReference>
<evidence type="ECO:0000256" key="9">
    <source>
        <dbReference type="ARBA" id="ARBA00022842"/>
    </source>
</evidence>
<dbReference type="OrthoDB" id="3352408at2759"/>
<dbReference type="RefSeq" id="XP_001328721.1">
    <property type="nucleotide sequence ID" value="XM_001328686.1"/>
</dbReference>
<dbReference type="SUPFAM" id="SSF81665">
    <property type="entry name" value="Calcium ATPase, transmembrane domain M"/>
    <property type="match status" value="1"/>
</dbReference>
<dbReference type="SFLD" id="SFLDF00027">
    <property type="entry name" value="p-type_atpase"/>
    <property type="match status" value="1"/>
</dbReference>
<dbReference type="InterPro" id="IPR044492">
    <property type="entry name" value="P_typ_ATPase_HD_dom"/>
</dbReference>
<dbReference type="InterPro" id="IPR036412">
    <property type="entry name" value="HAD-like_sf"/>
</dbReference>
<dbReference type="Pfam" id="PF00690">
    <property type="entry name" value="Cation_ATPase_N"/>
    <property type="match status" value="1"/>
</dbReference>
<reference evidence="16" key="2">
    <citation type="journal article" date="2007" name="Science">
        <title>Draft genome sequence of the sexually transmitted pathogen Trichomonas vaginalis.</title>
        <authorList>
            <person name="Carlton J.M."/>
            <person name="Hirt R.P."/>
            <person name="Silva J.C."/>
            <person name="Delcher A.L."/>
            <person name="Schatz M."/>
            <person name="Zhao Q."/>
            <person name="Wortman J.R."/>
            <person name="Bidwell S.L."/>
            <person name="Alsmark U.C.M."/>
            <person name="Besteiro S."/>
            <person name="Sicheritz-Ponten T."/>
            <person name="Noel C.J."/>
            <person name="Dacks J.B."/>
            <person name="Foster P.G."/>
            <person name="Simillion C."/>
            <person name="Van de Peer Y."/>
            <person name="Miranda-Saavedra D."/>
            <person name="Barton G.J."/>
            <person name="Westrop G.D."/>
            <person name="Mueller S."/>
            <person name="Dessi D."/>
            <person name="Fiori P.L."/>
            <person name="Ren Q."/>
            <person name="Paulsen I."/>
            <person name="Zhang H."/>
            <person name="Bastida-Corcuera F.D."/>
            <person name="Simoes-Barbosa A."/>
            <person name="Brown M.T."/>
            <person name="Hayes R.D."/>
            <person name="Mukherjee M."/>
            <person name="Okumura C.Y."/>
            <person name="Schneider R."/>
            <person name="Smith A.J."/>
            <person name="Vanacova S."/>
            <person name="Villalvazo M."/>
            <person name="Haas B.J."/>
            <person name="Pertea M."/>
            <person name="Feldblyum T.V."/>
            <person name="Utterback T.R."/>
            <person name="Shu C.L."/>
            <person name="Osoegawa K."/>
            <person name="de Jong P.J."/>
            <person name="Hrdy I."/>
            <person name="Horvathova L."/>
            <person name="Zubacova Z."/>
            <person name="Dolezal P."/>
            <person name="Malik S.B."/>
            <person name="Logsdon J.M. Jr."/>
            <person name="Henze K."/>
            <person name="Gupta A."/>
            <person name="Wang C.C."/>
            <person name="Dunne R.L."/>
            <person name="Upcroft J.A."/>
            <person name="Upcroft P."/>
            <person name="White O."/>
            <person name="Salzberg S.L."/>
            <person name="Tang P."/>
            <person name="Chiu C.-H."/>
            <person name="Lee Y.-S."/>
            <person name="Embley T.M."/>
            <person name="Coombs G.H."/>
            <person name="Mottram J.C."/>
            <person name="Tachezy J."/>
            <person name="Fraser-Liggett C.M."/>
            <person name="Johnson P.J."/>
        </authorList>
    </citation>
    <scope>NUCLEOTIDE SEQUENCE [LARGE SCALE GENOMIC DNA]</scope>
    <source>
        <strain evidence="16">G3</strain>
    </source>
</reference>
<evidence type="ECO:0000256" key="1">
    <source>
        <dbReference type="ARBA" id="ARBA00004127"/>
    </source>
</evidence>
<gene>
    <name evidence="16" type="ORF">TVAG_348080</name>
</gene>
<comment type="function">
    <text evidence="14">Catalyzes the hydrolysis of ATP coupled with the transport of calcium.</text>
</comment>
<comment type="subcellular location">
    <subcellularLocation>
        <location evidence="1">Endomembrane system</location>
        <topology evidence="1">Multi-pass membrane protein</topology>
    </subcellularLocation>
    <subcellularLocation>
        <location evidence="14">Membrane</location>
        <topology evidence="14">Multi-pass membrane protein</topology>
    </subcellularLocation>
</comment>
<dbReference type="VEuPathDB" id="TrichDB:TVAG_348080"/>
<evidence type="ECO:0000256" key="2">
    <source>
        <dbReference type="ARBA" id="ARBA00022448"/>
    </source>
</evidence>
<keyword evidence="13 14" id="KW-0472">Membrane</keyword>
<keyword evidence="5" id="KW-0479">Metal-binding</keyword>
<dbReference type="SMR" id="A2DSU9"/>
<dbReference type="Gene3D" id="2.70.150.10">
    <property type="entry name" value="Calcium-transporting ATPase, cytoplasmic transduction domain A"/>
    <property type="match status" value="1"/>
</dbReference>
<dbReference type="PROSITE" id="PS00154">
    <property type="entry name" value="ATPASE_E1_E2"/>
    <property type="match status" value="1"/>
</dbReference>
<keyword evidence="2 14" id="KW-0813">Transport</keyword>
<dbReference type="GO" id="GO:0005886">
    <property type="term" value="C:plasma membrane"/>
    <property type="evidence" value="ECO:0000318"/>
    <property type="project" value="GO_Central"/>
</dbReference>
<proteinExistence type="inferred from homology"/>
<evidence type="ECO:0000259" key="15">
    <source>
        <dbReference type="SMART" id="SM00831"/>
    </source>
</evidence>
<reference evidence="16" key="1">
    <citation type="submission" date="2006-10" db="EMBL/GenBank/DDBJ databases">
        <authorList>
            <person name="Amadeo P."/>
            <person name="Zhao Q."/>
            <person name="Wortman J."/>
            <person name="Fraser-Liggett C."/>
            <person name="Carlton J."/>
        </authorList>
    </citation>
    <scope>NUCLEOTIDE SEQUENCE</scope>
    <source>
        <strain evidence="16">G3</strain>
    </source>
</reference>
<evidence type="ECO:0000256" key="10">
    <source>
        <dbReference type="ARBA" id="ARBA00022967"/>
    </source>
</evidence>
<comment type="caution">
    <text evidence="14">Lacks conserved residue(s) required for the propagation of feature annotation.</text>
</comment>
<dbReference type="InParanoid" id="A2DSU9"/>
<dbReference type="GO" id="GO:0046872">
    <property type="term" value="F:metal ion binding"/>
    <property type="evidence" value="ECO:0007669"/>
    <property type="project" value="UniProtKB-KW"/>
</dbReference>
<dbReference type="GO" id="GO:0016887">
    <property type="term" value="F:ATP hydrolysis activity"/>
    <property type="evidence" value="ECO:0007669"/>
    <property type="project" value="InterPro"/>
</dbReference>
<feature type="transmembrane region" description="Helical" evidence="14">
    <location>
        <begin position="848"/>
        <end position="872"/>
    </location>
</feature>
<dbReference type="FunFam" id="3.40.50.1000:FF:000001">
    <property type="entry name" value="Phospholipid-transporting ATPase IC"/>
    <property type="match status" value="1"/>
</dbReference>
<feature type="transmembrane region" description="Helical" evidence="14">
    <location>
        <begin position="303"/>
        <end position="327"/>
    </location>
</feature>
<dbReference type="PANTHER" id="PTHR24093:SF369">
    <property type="entry name" value="CALCIUM-TRANSPORTING ATPASE"/>
    <property type="match status" value="1"/>
</dbReference>
<keyword evidence="3 14" id="KW-0109">Calcium transport</keyword>
<evidence type="ECO:0000256" key="7">
    <source>
        <dbReference type="ARBA" id="ARBA00022837"/>
    </source>
</evidence>
<dbReference type="InterPro" id="IPR018303">
    <property type="entry name" value="ATPase_P-typ_P_site"/>
</dbReference>
<dbReference type="PANTHER" id="PTHR24093">
    <property type="entry name" value="CATION TRANSPORTING ATPASE"/>
    <property type="match status" value="1"/>
</dbReference>
<sequence>MSLSNEELWHLIENQDNDALNKLMGVQGIARMLDTDLKKGINSTTIQSRISKFGSNQLPDRPIRSFWSMLNEALKDGTVRILIVCSILSLVLEFMFAPEEEKSTAWIDGAAIFAAVVIVTVVQATQNLKQEQQFAAVNRIKSIYDVAVIRDGEIHQIQNHQLVVGDIVEIQQGDCIPADGLVITSENLKIDQSTANGESEAIVKSEKDPFLISNTHVVEGCGTFLVICVGLNSHHGRIFALINSEIEETPLQVKLEALAEKIGLVGIIVASLTFIALLIQWIISQVKFGFEWAHCREPLTYFVISITIVACAVPEGLPLAVTISLAYSMNQMMADNNFVRRLSACETMGSVTVICSDKTGTLTENKMNVERIAIGPIFLNVPDLDSSNIDEELLLLIRKSISINTQAVLTDQGSIGSQTECALLRFVSRIHGNYQQLRIAFPPVIRFLFDRDRKRMSTVIPWNGMYRTFVKGAPDEIIKLCTNFVLPGGKLITSPVSDDFKQQFMIAVNSEGEKTYRTLSLAYKDTHDLPQTWEDAEKDLTLLCTVSIRDSIRPTTISSIDQCKKAGIKVIMITGDHSTTAEAVAKECGILVPGTRVILGSEVRKMAKSDLIAALPTISVVARSSPMDKHLIVSALKAAGESVAVTGDGTNDVPAMMAADVGLSMGKCGTELAKEASDIVVLDDDFRSIVKAVVWGRCVYNNIRRFLQFQLTANVVTLFVSFLSAAILNETPFKAVQLLWVNLIMDSLGALALATGRPDESLLRQKPEKKDAPLIDSFMLKNIIGQSVLQILLIGYVLLFPYQAEQYSMKHYTFLFNVFVLCQDFNLVNARVSSKKMKVTDGIQDNYLFFIIQIGIMIVQILLIQIAGVYIYCAPMTMIEWIYSTFLAALTLPMGAFLRAVHFENYIDKITSRRGANRNFEQL</sequence>
<dbReference type="Proteomes" id="UP000001542">
    <property type="component" value="Unassembled WGS sequence"/>
</dbReference>
<dbReference type="Pfam" id="PF13246">
    <property type="entry name" value="Cation_ATPase"/>
    <property type="match status" value="1"/>
</dbReference>
<keyword evidence="12 14" id="KW-0406">Ion transport</keyword>
<dbReference type="InterPro" id="IPR059000">
    <property type="entry name" value="ATPase_P-type_domA"/>
</dbReference>
<dbReference type="VEuPathDB" id="TrichDB:TVAGG3_0962600"/>
<feature type="transmembrane region" description="Helical" evidence="14">
    <location>
        <begin position="103"/>
        <end position="122"/>
    </location>
</feature>
<dbReference type="EC" id="7.2.2.10" evidence="14"/>
<evidence type="ECO:0000256" key="13">
    <source>
        <dbReference type="ARBA" id="ARBA00023136"/>
    </source>
</evidence>
<evidence type="ECO:0000256" key="3">
    <source>
        <dbReference type="ARBA" id="ARBA00022568"/>
    </source>
</evidence>
<feature type="transmembrane region" description="Helical" evidence="14">
    <location>
        <begin position="711"/>
        <end position="729"/>
    </location>
</feature>
<evidence type="ECO:0000256" key="11">
    <source>
        <dbReference type="ARBA" id="ARBA00022989"/>
    </source>
</evidence>
<keyword evidence="4 14" id="KW-0812">Transmembrane</keyword>
<dbReference type="SUPFAM" id="SSF81653">
    <property type="entry name" value="Calcium ATPase, transduction domain A"/>
    <property type="match status" value="1"/>
</dbReference>
<dbReference type="FunFam" id="2.70.150.10:FF:000029">
    <property type="entry name" value="Calcium-transporting ATPase"/>
    <property type="match status" value="1"/>
</dbReference>
<dbReference type="eggNOG" id="KOG0204">
    <property type="taxonomic scope" value="Eukaryota"/>
</dbReference>
<accession>A2DSU9</accession>
<dbReference type="Gene3D" id="3.40.50.1000">
    <property type="entry name" value="HAD superfamily/HAD-like"/>
    <property type="match status" value="1"/>
</dbReference>
<feature type="transmembrane region" description="Helical" evidence="14">
    <location>
        <begin position="878"/>
        <end position="901"/>
    </location>
</feature>
<dbReference type="NCBIfam" id="TIGR01494">
    <property type="entry name" value="ATPase_P-type"/>
    <property type="match status" value="2"/>
</dbReference>
<dbReference type="SUPFAM" id="SSF81660">
    <property type="entry name" value="Metal cation-transporting ATPase, ATP-binding domain N"/>
    <property type="match status" value="1"/>
</dbReference>
<dbReference type="SMART" id="SM00831">
    <property type="entry name" value="Cation_ATPase_N"/>
    <property type="match status" value="1"/>
</dbReference>
<keyword evidence="8 14" id="KW-0067">ATP-binding</keyword>
<dbReference type="Pfam" id="PF00122">
    <property type="entry name" value="E1-E2_ATPase"/>
    <property type="match status" value="1"/>
</dbReference>
<dbReference type="OMA" id="YRMYVKG"/>
<evidence type="ECO:0000256" key="4">
    <source>
        <dbReference type="ARBA" id="ARBA00022692"/>
    </source>
</evidence>
<dbReference type="SUPFAM" id="SSF56784">
    <property type="entry name" value="HAD-like"/>
    <property type="match status" value="1"/>
</dbReference>
<dbReference type="NCBIfam" id="TIGR01517">
    <property type="entry name" value="ATPase-IIB_Ca"/>
    <property type="match status" value="1"/>
</dbReference>
<keyword evidence="7 14" id="KW-0106">Calcium</keyword>
<dbReference type="AlphaFoldDB" id="A2DSU9"/>
<dbReference type="KEGG" id="tva:4774508"/>
<dbReference type="Gene3D" id="3.40.1110.10">
    <property type="entry name" value="Calcium-transporting ATPase, cytoplasmic domain N"/>
    <property type="match status" value="1"/>
</dbReference>
<evidence type="ECO:0000313" key="16">
    <source>
        <dbReference type="EMBL" id="EAY16498.1"/>
    </source>
</evidence>
<keyword evidence="17" id="KW-1185">Reference proteome</keyword>
<dbReference type="InterPro" id="IPR023298">
    <property type="entry name" value="ATPase_P-typ_TM_dom_sf"/>
</dbReference>
<keyword evidence="11 14" id="KW-1133">Transmembrane helix</keyword>
<evidence type="ECO:0000256" key="5">
    <source>
        <dbReference type="ARBA" id="ARBA00022723"/>
    </source>
</evidence>
<dbReference type="Gene3D" id="1.20.1110.10">
    <property type="entry name" value="Calcium-transporting ATPase, transmembrane domain"/>
    <property type="match status" value="1"/>
</dbReference>
<dbReference type="PRINTS" id="PR00120">
    <property type="entry name" value="HATPASE"/>
</dbReference>
<dbReference type="STRING" id="5722.A2DSU9"/>
<dbReference type="InterPro" id="IPR023299">
    <property type="entry name" value="ATPase_P-typ_cyto_dom_N"/>
</dbReference>
<keyword evidence="10" id="KW-1278">Translocase</keyword>
<evidence type="ECO:0000256" key="6">
    <source>
        <dbReference type="ARBA" id="ARBA00022741"/>
    </source>
</evidence>
<dbReference type="InterPro" id="IPR006408">
    <property type="entry name" value="P-type_ATPase_IIB"/>
</dbReference>
<feature type="transmembrane region" description="Helical" evidence="14">
    <location>
        <begin position="262"/>
        <end position="283"/>
    </location>
</feature>
<dbReference type="PRINTS" id="PR00119">
    <property type="entry name" value="CATATPASE"/>
</dbReference>
<dbReference type="GO" id="GO:0005524">
    <property type="term" value="F:ATP binding"/>
    <property type="evidence" value="ECO:0007669"/>
    <property type="project" value="UniProtKB-KW"/>
</dbReference>
<evidence type="ECO:0000256" key="8">
    <source>
        <dbReference type="ARBA" id="ARBA00022840"/>
    </source>
</evidence>
<evidence type="ECO:0000256" key="12">
    <source>
        <dbReference type="ARBA" id="ARBA00023065"/>
    </source>
</evidence>
<evidence type="ECO:0000256" key="14">
    <source>
        <dbReference type="RuleBase" id="RU361146"/>
    </source>
</evidence>
<evidence type="ECO:0000313" key="17">
    <source>
        <dbReference type="Proteomes" id="UP000001542"/>
    </source>
</evidence>
<dbReference type="SFLD" id="SFLDG00002">
    <property type="entry name" value="C1.7:_P-type_atpase_like"/>
    <property type="match status" value="1"/>
</dbReference>
<organism evidence="16 17">
    <name type="scientific">Trichomonas vaginalis (strain ATCC PRA-98 / G3)</name>
    <dbReference type="NCBI Taxonomy" id="412133"/>
    <lineage>
        <taxon>Eukaryota</taxon>
        <taxon>Metamonada</taxon>
        <taxon>Parabasalia</taxon>
        <taxon>Trichomonadida</taxon>
        <taxon>Trichomonadidae</taxon>
        <taxon>Trichomonas</taxon>
    </lineage>
</organism>
<name>A2DSU9_TRIV3</name>
<dbReference type="InterPro" id="IPR006068">
    <property type="entry name" value="ATPase_P-typ_cation-transptr_C"/>
</dbReference>
<comment type="catalytic activity">
    <reaction evidence="14">
        <text>Ca(2+)(in) + ATP + H2O = Ca(2+)(out) + ADP + phosphate + H(+)</text>
        <dbReference type="Rhea" id="RHEA:18105"/>
        <dbReference type="ChEBI" id="CHEBI:15377"/>
        <dbReference type="ChEBI" id="CHEBI:15378"/>
        <dbReference type="ChEBI" id="CHEBI:29108"/>
        <dbReference type="ChEBI" id="CHEBI:30616"/>
        <dbReference type="ChEBI" id="CHEBI:43474"/>
        <dbReference type="ChEBI" id="CHEBI:456216"/>
        <dbReference type="EC" id="7.2.2.10"/>
    </reaction>
</comment>
<dbReference type="InterPro" id="IPR001757">
    <property type="entry name" value="P_typ_ATPase"/>
</dbReference>
<keyword evidence="6 14" id="KW-0547">Nucleotide-binding</keyword>
<protein>
    <recommendedName>
        <fullName evidence="14">Calcium-transporting ATPase</fullName>
        <ecNumber evidence="14">7.2.2.10</ecNumber>
    </recommendedName>
</protein>
<dbReference type="EMBL" id="DS113241">
    <property type="protein sequence ID" value="EAY16498.1"/>
    <property type="molecule type" value="Genomic_DNA"/>
</dbReference>
<dbReference type="SFLD" id="SFLDS00003">
    <property type="entry name" value="Haloacid_Dehalogenase"/>
    <property type="match status" value="1"/>
</dbReference>
<dbReference type="Pfam" id="PF00689">
    <property type="entry name" value="Cation_ATPase_C"/>
    <property type="match status" value="1"/>
</dbReference>
<dbReference type="InterPro" id="IPR004014">
    <property type="entry name" value="ATPase_P-typ_cation-transptr_N"/>
</dbReference>
<feature type="transmembrane region" description="Helical" evidence="14">
    <location>
        <begin position="778"/>
        <end position="799"/>
    </location>
</feature>
<dbReference type="InterPro" id="IPR023214">
    <property type="entry name" value="HAD_sf"/>
</dbReference>
<dbReference type="GO" id="GO:0012505">
    <property type="term" value="C:endomembrane system"/>
    <property type="evidence" value="ECO:0007669"/>
    <property type="project" value="UniProtKB-SubCell"/>
</dbReference>
<comment type="similarity">
    <text evidence="14">Belongs to the cation transport ATPase (P-type) (TC 3.A.3) family.</text>
</comment>
<dbReference type="FunFam" id="3.40.50.1000:FF:000193">
    <property type="entry name" value="Plasma membrane calcium-transporting ATPase 2"/>
    <property type="match status" value="1"/>
</dbReference>
<feature type="domain" description="Cation-transporting P-type ATPase N-terminal" evidence="15">
    <location>
        <begin position="22"/>
        <end position="94"/>
    </location>
</feature>
<keyword evidence="9" id="KW-0460">Magnesium</keyword>